<evidence type="ECO:0000259" key="2">
    <source>
        <dbReference type="PROSITE" id="PS51677"/>
    </source>
</evidence>
<dbReference type="EMBL" id="DF238840">
    <property type="protein sequence ID" value="GAF25803.1"/>
    <property type="molecule type" value="Genomic_DNA"/>
</dbReference>
<dbReference type="PANTHER" id="PTHR10587">
    <property type="entry name" value="GLYCOSYL TRANSFERASE-RELATED"/>
    <property type="match status" value="1"/>
</dbReference>
<dbReference type="InterPro" id="IPR011330">
    <property type="entry name" value="Glyco_hydro/deAcase_b/a-brl"/>
</dbReference>
<keyword evidence="3" id="KW-0326">Glycosidase</keyword>
<sequence>MSTACLAKQSMLCKYWTRPTRTGPSGARPRPADTLTPTRGFFFLARFWPTAIFYAHPVSYSSYTHPQPNRIILGVKGMILLWHRRRISNFLIPVLLFFLGLVLGAWLADCQPLAALVGRTNRLLPIYSVGTTEKKVALSFDATWGAEYTPKLLATLKQHGVKTTFFLTNIWLKKYPDVARQIAADGHEIGLHSASHPHFTALSPAEMEKELQENSRMVTEVTGYKAELFRPPFGDYNDTVIRTVERLGYRAIQWDVDSLDWQEQMTATDIYNRVVKGIKPGSIVLFHNNGRYTADVLGPLLDKLKADGYQVVPVGQLILKGDYYVDHAGVQRAGR</sequence>
<name>A0A0S6UFK2_NEOTH</name>
<dbReference type="GO" id="GO:0016810">
    <property type="term" value="F:hydrolase activity, acting on carbon-nitrogen (but not peptide) bonds"/>
    <property type="evidence" value="ECO:0007669"/>
    <property type="project" value="InterPro"/>
</dbReference>
<keyword evidence="1" id="KW-1133">Transmembrane helix</keyword>
<dbReference type="SUPFAM" id="SSF88713">
    <property type="entry name" value="Glycoside hydrolase/deacetylase"/>
    <property type="match status" value="1"/>
</dbReference>
<evidence type="ECO:0000313" key="3">
    <source>
        <dbReference type="EMBL" id="GAF25803.1"/>
    </source>
</evidence>
<keyword evidence="3" id="KW-0624">Polysaccharide degradation</keyword>
<dbReference type="CDD" id="cd10917">
    <property type="entry name" value="CE4_NodB_like_6s_7s"/>
    <property type="match status" value="1"/>
</dbReference>
<proteinExistence type="predicted"/>
<dbReference type="GO" id="GO:0016020">
    <property type="term" value="C:membrane"/>
    <property type="evidence" value="ECO:0007669"/>
    <property type="project" value="TreeGrafter"/>
</dbReference>
<keyword evidence="3" id="KW-0378">Hydrolase</keyword>
<protein>
    <submittedName>
        <fullName evidence="3">Predicted xylanase/chitin deacetylase</fullName>
    </submittedName>
</protein>
<dbReference type="Proteomes" id="UP000063718">
    <property type="component" value="Unassembled WGS sequence"/>
</dbReference>
<dbReference type="PANTHER" id="PTHR10587:SF128">
    <property type="entry name" value="POLYSACCHARIDE DEACETYLASE PDAB-RELATED"/>
    <property type="match status" value="1"/>
</dbReference>
<dbReference type="InterPro" id="IPR002509">
    <property type="entry name" value="NODB_dom"/>
</dbReference>
<keyword evidence="3" id="KW-0858">Xylan degradation</keyword>
<dbReference type="PROSITE" id="PS51677">
    <property type="entry name" value="NODB"/>
    <property type="match status" value="1"/>
</dbReference>
<accession>A0A0S6UFK2</accession>
<organism evidence="3">
    <name type="scientific">Moorella thermoacetica Y72</name>
    <dbReference type="NCBI Taxonomy" id="1325331"/>
    <lineage>
        <taxon>Bacteria</taxon>
        <taxon>Bacillati</taxon>
        <taxon>Bacillota</taxon>
        <taxon>Clostridia</taxon>
        <taxon>Neomoorellales</taxon>
        <taxon>Neomoorellaceae</taxon>
        <taxon>Neomoorella</taxon>
    </lineage>
</organism>
<dbReference type="GO" id="GO:0045493">
    <property type="term" value="P:xylan catabolic process"/>
    <property type="evidence" value="ECO:0007669"/>
    <property type="project" value="UniProtKB-KW"/>
</dbReference>
<keyword evidence="1" id="KW-0812">Transmembrane</keyword>
<dbReference type="GO" id="GO:0016798">
    <property type="term" value="F:hydrolase activity, acting on glycosyl bonds"/>
    <property type="evidence" value="ECO:0007669"/>
    <property type="project" value="UniProtKB-KW"/>
</dbReference>
<gene>
    <name evidence="3" type="ORF">MTY_1140</name>
</gene>
<feature type="transmembrane region" description="Helical" evidence="1">
    <location>
        <begin position="90"/>
        <end position="108"/>
    </location>
</feature>
<keyword evidence="3" id="KW-0119">Carbohydrate metabolism</keyword>
<evidence type="ECO:0000256" key="1">
    <source>
        <dbReference type="SAM" id="Phobius"/>
    </source>
</evidence>
<dbReference type="Gene3D" id="3.20.20.370">
    <property type="entry name" value="Glycoside hydrolase/deacetylase"/>
    <property type="match status" value="1"/>
</dbReference>
<keyword evidence="1" id="KW-0472">Membrane</keyword>
<dbReference type="AlphaFoldDB" id="A0A0S6UFK2"/>
<dbReference type="Pfam" id="PF01522">
    <property type="entry name" value="Polysacc_deac_1"/>
    <property type="match status" value="1"/>
</dbReference>
<feature type="domain" description="NodB homology" evidence="2">
    <location>
        <begin position="134"/>
        <end position="312"/>
    </location>
</feature>
<dbReference type="InterPro" id="IPR050248">
    <property type="entry name" value="Polysacc_deacetylase_ArnD"/>
</dbReference>
<reference evidence="3" key="1">
    <citation type="journal article" date="2014" name="Gene">
        <title>Genome-guided analysis of transformation efficiency and carbon dioxide assimilation by Moorella thermoacetica Y72.</title>
        <authorList>
            <person name="Tsukahara K."/>
            <person name="Kita A."/>
            <person name="Nakashimada Y."/>
            <person name="Hoshino T."/>
            <person name="Murakami K."/>
        </authorList>
    </citation>
    <scope>NUCLEOTIDE SEQUENCE [LARGE SCALE GENOMIC DNA]</scope>
    <source>
        <strain evidence="3">Y72</strain>
    </source>
</reference>